<comment type="caution">
    <text evidence="4">The sequence shown here is derived from an EMBL/GenBank/DDBJ whole genome shotgun (WGS) entry which is preliminary data.</text>
</comment>
<evidence type="ECO:0000256" key="1">
    <source>
        <dbReference type="ARBA" id="ARBA00023125"/>
    </source>
</evidence>
<evidence type="ECO:0000313" key="4">
    <source>
        <dbReference type="EMBL" id="PTL59584.1"/>
    </source>
</evidence>
<accession>A0A2T4UJZ7</accession>
<name>A0A2T4UJZ7_9ACTN</name>
<protein>
    <submittedName>
        <fullName evidence="4">TetR family transcriptional regulator</fullName>
    </submittedName>
</protein>
<dbReference type="InterPro" id="IPR001647">
    <property type="entry name" value="HTH_TetR"/>
</dbReference>
<keyword evidence="1 2" id="KW-0238">DNA-binding</keyword>
<dbReference type="Pfam" id="PF00440">
    <property type="entry name" value="TetR_N"/>
    <property type="match status" value="1"/>
</dbReference>
<organism evidence="4 5">
    <name type="scientific">Paraconexibacter algicola</name>
    <dbReference type="NCBI Taxonomy" id="2133960"/>
    <lineage>
        <taxon>Bacteria</taxon>
        <taxon>Bacillati</taxon>
        <taxon>Actinomycetota</taxon>
        <taxon>Thermoleophilia</taxon>
        <taxon>Solirubrobacterales</taxon>
        <taxon>Paraconexibacteraceae</taxon>
        <taxon>Paraconexibacter</taxon>
    </lineage>
</organism>
<dbReference type="InterPro" id="IPR050109">
    <property type="entry name" value="HTH-type_TetR-like_transc_reg"/>
</dbReference>
<keyword evidence="5" id="KW-1185">Reference proteome</keyword>
<sequence>MRAAGELTKKGQRRVEEIIEATLVCLARDGYAQTSLQRVADEAGLHKRGVLYYYGTREQLFDAVVRRLGDRLFDQLETELVTLDEPIAIVEQGYATLWGTVTTDRALLVAWFGLRAEAVTNPTLATTANYLVDRFRALVGRLIDDLLRRGGTLNLERGSLEVLVLACTQGLILDFLERGETPDLLHAIKDFQGWLATVAVRPAGT</sequence>
<dbReference type="Gene3D" id="1.10.357.10">
    <property type="entry name" value="Tetracycline Repressor, domain 2"/>
    <property type="match status" value="1"/>
</dbReference>
<proteinExistence type="predicted"/>
<feature type="domain" description="HTH tetR-type" evidence="3">
    <location>
        <begin position="12"/>
        <end position="72"/>
    </location>
</feature>
<evidence type="ECO:0000259" key="3">
    <source>
        <dbReference type="PROSITE" id="PS50977"/>
    </source>
</evidence>
<dbReference type="SUPFAM" id="SSF46689">
    <property type="entry name" value="Homeodomain-like"/>
    <property type="match status" value="1"/>
</dbReference>
<dbReference type="Proteomes" id="UP000240739">
    <property type="component" value="Unassembled WGS sequence"/>
</dbReference>
<dbReference type="InterPro" id="IPR009057">
    <property type="entry name" value="Homeodomain-like_sf"/>
</dbReference>
<dbReference type="EMBL" id="PYYB01000001">
    <property type="protein sequence ID" value="PTL59584.1"/>
    <property type="molecule type" value="Genomic_DNA"/>
</dbReference>
<reference evidence="4 5" key="1">
    <citation type="submission" date="2018-03" db="EMBL/GenBank/DDBJ databases">
        <title>Aquarubrobacter algicola gen. nov., sp. nov., a novel actinobacterium isolated from shallow eutrophic lake during the end of cyanobacterial harmful algal blooms.</title>
        <authorList>
            <person name="Chun S.J."/>
        </authorList>
    </citation>
    <scope>NUCLEOTIDE SEQUENCE [LARGE SCALE GENOMIC DNA]</scope>
    <source>
        <strain evidence="4 5">Seoho-28</strain>
    </source>
</reference>
<evidence type="ECO:0000313" key="5">
    <source>
        <dbReference type="Proteomes" id="UP000240739"/>
    </source>
</evidence>
<dbReference type="OrthoDB" id="7505659at2"/>
<feature type="DNA-binding region" description="H-T-H motif" evidence="2">
    <location>
        <begin position="35"/>
        <end position="54"/>
    </location>
</feature>
<dbReference type="InterPro" id="IPR036271">
    <property type="entry name" value="Tet_transcr_reg_TetR-rel_C_sf"/>
</dbReference>
<dbReference type="PANTHER" id="PTHR30055:SF226">
    <property type="entry name" value="HTH-TYPE TRANSCRIPTIONAL REGULATOR PKSA"/>
    <property type="match status" value="1"/>
</dbReference>
<dbReference type="GO" id="GO:0003700">
    <property type="term" value="F:DNA-binding transcription factor activity"/>
    <property type="evidence" value="ECO:0007669"/>
    <property type="project" value="TreeGrafter"/>
</dbReference>
<dbReference type="GO" id="GO:0000976">
    <property type="term" value="F:transcription cis-regulatory region binding"/>
    <property type="evidence" value="ECO:0007669"/>
    <property type="project" value="TreeGrafter"/>
</dbReference>
<dbReference type="PROSITE" id="PS50977">
    <property type="entry name" value="HTH_TETR_2"/>
    <property type="match status" value="1"/>
</dbReference>
<dbReference type="AlphaFoldDB" id="A0A2T4UJZ7"/>
<dbReference type="PANTHER" id="PTHR30055">
    <property type="entry name" value="HTH-TYPE TRANSCRIPTIONAL REGULATOR RUTR"/>
    <property type="match status" value="1"/>
</dbReference>
<evidence type="ECO:0000256" key="2">
    <source>
        <dbReference type="PROSITE-ProRule" id="PRU00335"/>
    </source>
</evidence>
<dbReference type="SUPFAM" id="SSF48498">
    <property type="entry name" value="Tetracyclin repressor-like, C-terminal domain"/>
    <property type="match status" value="1"/>
</dbReference>
<gene>
    <name evidence="4" type="ORF">C7Y72_07945</name>
</gene>
<dbReference type="RefSeq" id="WP_107568227.1">
    <property type="nucleotide sequence ID" value="NZ_PYYB01000001.1"/>
</dbReference>